<protein>
    <submittedName>
        <fullName evidence="1">Hydrolase domain containing protein</fullName>
    </submittedName>
</protein>
<name>F9CYA7_9ARCH</name>
<dbReference type="STRING" id="1001994.MY1_0098"/>
<dbReference type="SUPFAM" id="SSF56784">
    <property type="entry name" value="HAD-like"/>
    <property type="match status" value="1"/>
</dbReference>
<dbReference type="GO" id="GO:0016787">
    <property type="term" value="F:hydrolase activity"/>
    <property type="evidence" value="ECO:0007669"/>
    <property type="project" value="UniProtKB-KW"/>
</dbReference>
<evidence type="ECO:0000313" key="1">
    <source>
        <dbReference type="EMBL" id="EGP92885.1"/>
    </source>
</evidence>
<proteinExistence type="predicted"/>
<dbReference type="Gene3D" id="3.40.50.1000">
    <property type="entry name" value="HAD superfamily/HAD-like"/>
    <property type="match status" value="1"/>
</dbReference>
<organism evidence="1 2">
    <name type="scientific">Nitrosarchaeum koreense MY1</name>
    <dbReference type="NCBI Taxonomy" id="1001994"/>
    <lineage>
        <taxon>Archaea</taxon>
        <taxon>Nitrososphaerota</taxon>
        <taxon>Nitrososphaeria</taxon>
        <taxon>Nitrosopumilales</taxon>
        <taxon>Nitrosopumilaceae</taxon>
        <taxon>Nitrosarchaeum</taxon>
    </lineage>
</organism>
<sequence length="214" mass="24960">MLDFKAFEIPCKNLGIHPPSLKMISSSRKKGLLARDIMQKHLKKIGKSNLLSDFLSKRDTFLSDSKSMYHLQLKKHVIPILSLLKRKKIKCILCSARKNKQMVKSFLKYNKIDSYFFTTYFMHDLGFVIDNIVRSNRVLIKTSLLKQIIKDEHIDPQRVLYVGNSSEDLEAATLLKIHFVYVENDYLNKESDLDITRISNMIDLKQQIQLLVLK</sequence>
<dbReference type="InterPro" id="IPR041492">
    <property type="entry name" value="HAD_2"/>
</dbReference>
<keyword evidence="2" id="KW-1185">Reference proteome</keyword>
<reference evidence="1 2" key="1">
    <citation type="journal article" date="2011" name="J. Bacteriol.">
        <title>Genome Sequence of an Ammonia-Oxidizing Soil Archaeon, "Candidatus Nitrosoarchaeum koreensis" MY1.</title>
        <authorList>
            <person name="Kim B.K."/>
            <person name="Jung M.Y."/>
            <person name="Yu D.S."/>
            <person name="Park S.J."/>
            <person name="Oh T.K."/>
            <person name="Rhee S.K."/>
            <person name="Kim J.F."/>
        </authorList>
    </citation>
    <scope>NUCLEOTIDE SEQUENCE [LARGE SCALE GENOMIC DNA]</scope>
    <source>
        <strain evidence="1 2">MY1</strain>
    </source>
</reference>
<keyword evidence="1" id="KW-0378">Hydrolase</keyword>
<dbReference type="Pfam" id="PF13419">
    <property type="entry name" value="HAD_2"/>
    <property type="match status" value="1"/>
</dbReference>
<dbReference type="CDD" id="cd01427">
    <property type="entry name" value="HAD_like"/>
    <property type="match status" value="1"/>
</dbReference>
<comment type="caution">
    <text evidence="1">The sequence shown here is derived from an EMBL/GenBank/DDBJ whole genome shotgun (WGS) entry which is preliminary data.</text>
</comment>
<accession>F9CYA7</accession>
<dbReference type="InterPro" id="IPR023214">
    <property type="entry name" value="HAD_sf"/>
</dbReference>
<evidence type="ECO:0000313" key="2">
    <source>
        <dbReference type="Proteomes" id="UP000004440"/>
    </source>
</evidence>
<dbReference type="InterPro" id="IPR036412">
    <property type="entry name" value="HAD-like_sf"/>
</dbReference>
<dbReference type="Proteomes" id="UP000004440">
    <property type="component" value="Unassembled WGS sequence"/>
</dbReference>
<gene>
    <name evidence="1" type="ORF">MY1_0098</name>
</gene>
<dbReference type="AlphaFoldDB" id="F9CYA7"/>
<dbReference type="EMBL" id="AFPU01000001">
    <property type="protein sequence ID" value="EGP92885.1"/>
    <property type="molecule type" value="Genomic_DNA"/>
</dbReference>